<keyword evidence="5" id="KW-0393">Immunoglobulin domain</keyword>
<keyword evidence="4" id="KW-0325">Glycoprotein</keyword>
<protein>
    <recommendedName>
        <fullName evidence="7">Ig-like domain-containing protein</fullName>
    </recommendedName>
</protein>
<dbReference type="GO" id="GO:0005911">
    <property type="term" value="C:cell-cell junction"/>
    <property type="evidence" value="ECO:0007669"/>
    <property type="project" value="TreeGrafter"/>
</dbReference>
<feature type="chain" id="PRO_5043819059" description="Ig-like domain-containing protein" evidence="6">
    <location>
        <begin position="25"/>
        <end position="218"/>
    </location>
</feature>
<organism evidence="8 9">
    <name type="scientific">Leptosia nina</name>
    <dbReference type="NCBI Taxonomy" id="320188"/>
    <lineage>
        <taxon>Eukaryota</taxon>
        <taxon>Metazoa</taxon>
        <taxon>Ecdysozoa</taxon>
        <taxon>Arthropoda</taxon>
        <taxon>Hexapoda</taxon>
        <taxon>Insecta</taxon>
        <taxon>Pterygota</taxon>
        <taxon>Neoptera</taxon>
        <taxon>Endopterygota</taxon>
        <taxon>Lepidoptera</taxon>
        <taxon>Glossata</taxon>
        <taxon>Ditrysia</taxon>
        <taxon>Papilionoidea</taxon>
        <taxon>Pieridae</taxon>
        <taxon>Pierinae</taxon>
        <taxon>Leptosia</taxon>
    </lineage>
</organism>
<feature type="signal peptide" evidence="6">
    <location>
        <begin position="1"/>
        <end position="24"/>
    </location>
</feature>
<dbReference type="InterPro" id="IPR003599">
    <property type="entry name" value="Ig_sub"/>
</dbReference>
<dbReference type="PANTHER" id="PTHR11640:SF31">
    <property type="entry name" value="IRREGULAR CHIASM C-ROUGHEST PROTEIN-RELATED"/>
    <property type="match status" value="1"/>
</dbReference>
<keyword evidence="3" id="KW-1015">Disulfide bond</keyword>
<gene>
    <name evidence="8" type="ORF">LNINA_LOCUS8451</name>
</gene>
<evidence type="ECO:0000256" key="1">
    <source>
        <dbReference type="ARBA" id="ARBA00004479"/>
    </source>
</evidence>
<feature type="domain" description="Ig-like" evidence="7">
    <location>
        <begin position="67"/>
        <end position="164"/>
    </location>
</feature>
<dbReference type="SUPFAM" id="SSF48726">
    <property type="entry name" value="Immunoglobulin"/>
    <property type="match status" value="1"/>
</dbReference>
<evidence type="ECO:0000313" key="9">
    <source>
        <dbReference type="Proteomes" id="UP001497472"/>
    </source>
</evidence>
<dbReference type="SMART" id="SM00408">
    <property type="entry name" value="IGc2"/>
    <property type="match status" value="1"/>
</dbReference>
<dbReference type="GO" id="GO:0098609">
    <property type="term" value="P:cell-cell adhesion"/>
    <property type="evidence" value="ECO:0007669"/>
    <property type="project" value="TreeGrafter"/>
</dbReference>
<comment type="subcellular location">
    <subcellularLocation>
        <location evidence="1">Membrane</location>
        <topology evidence="1">Single-pass type I membrane protein</topology>
    </subcellularLocation>
</comment>
<keyword evidence="2" id="KW-0472">Membrane</keyword>
<dbReference type="GO" id="GO:0050839">
    <property type="term" value="F:cell adhesion molecule binding"/>
    <property type="evidence" value="ECO:0007669"/>
    <property type="project" value="TreeGrafter"/>
</dbReference>
<proteinExistence type="predicted"/>
<evidence type="ECO:0000259" key="7">
    <source>
        <dbReference type="PROSITE" id="PS50835"/>
    </source>
</evidence>
<dbReference type="InterPro" id="IPR051275">
    <property type="entry name" value="Cell_adhesion_signaling"/>
</dbReference>
<dbReference type="SMART" id="SM00409">
    <property type="entry name" value="IG"/>
    <property type="match status" value="1"/>
</dbReference>
<keyword evidence="9" id="KW-1185">Reference proteome</keyword>
<evidence type="ECO:0000256" key="3">
    <source>
        <dbReference type="ARBA" id="ARBA00023157"/>
    </source>
</evidence>
<dbReference type="InterPro" id="IPR013783">
    <property type="entry name" value="Ig-like_fold"/>
</dbReference>
<evidence type="ECO:0000256" key="2">
    <source>
        <dbReference type="ARBA" id="ARBA00023136"/>
    </source>
</evidence>
<reference evidence="8 9" key="1">
    <citation type="submission" date="2023-11" db="EMBL/GenBank/DDBJ databases">
        <authorList>
            <person name="Okamura Y."/>
        </authorList>
    </citation>
    <scope>NUCLEOTIDE SEQUENCE [LARGE SCALE GENOMIC DNA]</scope>
</reference>
<comment type="caution">
    <text evidence="8">The sequence shown here is derived from an EMBL/GenBank/DDBJ whole genome shotgun (WGS) entry which is preliminary data.</text>
</comment>
<dbReference type="InterPro" id="IPR003598">
    <property type="entry name" value="Ig_sub2"/>
</dbReference>
<dbReference type="Pfam" id="PF13927">
    <property type="entry name" value="Ig_3"/>
    <property type="match status" value="1"/>
</dbReference>
<dbReference type="InterPro" id="IPR007110">
    <property type="entry name" value="Ig-like_dom"/>
</dbReference>
<dbReference type="Proteomes" id="UP001497472">
    <property type="component" value="Unassembled WGS sequence"/>
</dbReference>
<name>A0AAV1JIF8_9NEOP</name>
<dbReference type="EMBL" id="CAVLEF010000011">
    <property type="protein sequence ID" value="CAK1549121.1"/>
    <property type="molecule type" value="Genomic_DNA"/>
</dbReference>
<dbReference type="Gene3D" id="2.60.40.10">
    <property type="entry name" value="Immunoglobulins"/>
    <property type="match status" value="1"/>
</dbReference>
<keyword evidence="6" id="KW-0732">Signal</keyword>
<evidence type="ECO:0000313" key="8">
    <source>
        <dbReference type="EMBL" id="CAK1549121.1"/>
    </source>
</evidence>
<evidence type="ECO:0000256" key="4">
    <source>
        <dbReference type="ARBA" id="ARBA00023180"/>
    </source>
</evidence>
<dbReference type="PROSITE" id="PS50835">
    <property type="entry name" value="IG_LIKE"/>
    <property type="match status" value="1"/>
</dbReference>
<dbReference type="GO" id="GO:0005886">
    <property type="term" value="C:plasma membrane"/>
    <property type="evidence" value="ECO:0007669"/>
    <property type="project" value="TreeGrafter"/>
</dbReference>
<evidence type="ECO:0000256" key="6">
    <source>
        <dbReference type="SAM" id="SignalP"/>
    </source>
</evidence>
<dbReference type="PANTHER" id="PTHR11640">
    <property type="entry name" value="NEPHRIN"/>
    <property type="match status" value="1"/>
</dbReference>
<evidence type="ECO:0000256" key="5">
    <source>
        <dbReference type="ARBA" id="ARBA00023319"/>
    </source>
</evidence>
<accession>A0AAV1JIF8</accession>
<dbReference type="InterPro" id="IPR036179">
    <property type="entry name" value="Ig-like_dom_sf"/>
</dbReference>
<dbReference type="AlphaFoldDB" id="A0AAV1JIF8"/>
<sequence length="218" mass="24162">MELRRLSIYLALFVVACVSQCSEARHSMESREVEDNSYDDVLADEASDDEAQNDADGGNDADEDVEDAVIVTQATNYSVTIGKNVRLECKVEPTDGVVVQWTRKNTKYFIGTMKPNEQDLQTYTGLDRFFIAPNSTDLLIKDIQHEDSGSYKCEILQMNPPSIEHHIAILESPKINRFYASDNGVVREGQDLLLTCEVSGSPPLKSYGLGEALMVTSG</sequence>
<dbReference type="PROSITE" id="PS51257">
    <property type="entry name" value="PROKAR_LIPOPROTEIN"/>
    <property type="match status" value="1"/>
</dbReference>
<dbReference type="CDD" id="cd00096">
    <property type="entry name" value="Ig"/>
    <property type="match status" value="1"/>
</dbReference>